<reference evidence="2" key="1">
    <citation type="submission" date="2014-06" db="EMBL/GenBank/DDBJ databases">
        <authorList>
            <person name="Winans N.J."/>
            <person name="Newell P.D."/>
            <person name="Douglas A.E."/>
        </authorList>
    </citation>
    <scope>NUCLEOTIDE SEQUENCE [LARGE SCALE GENOMIC DNA]</scope>
    <source>
        <strain evidence="2">DmL_052</strain>
    </source>
</reference>
<evidence type="ECO:0008006" key="3">
    <source>
        <dbReference type="Google" id="ProtNLM"/>
    </source>
</evidence>
<keyword evidence="2" id="KW-1185">Reference proteome</keyword>
<protein>
    <recommendedName>
        <fullName evidence="3">DUF2806 domain-containing protein</fullName>
    </recommendedName>
</protein>
<organism evidence="1 2">
    <name type="scientific">Commensalibacter intestini</name>
    <dbReference type="NCBI Taxonomy" id="479936"/>
    <lineage>
        <taxon>Bacteria</taxon>
        <taxon>Pseudomonadati</taxon>
        <taxon>Pseudomonadota</taxon>
        <taxon>Alphaproteobacteria</taxon>
        <taxon>Acetobacterales</taxon>
        <taxon>Acetobacteraceae</taxon>
    </lineage>
</organism>
<evidence type="ECO:0000313" key="1">
    <source>
        <dbReference type="EMBL" id="OUI78806.1"/>
    </source>
</evidence>
<sequence>MDSNLLKCLYTIVAKSGGFLFKPWITGRDKESELVWKGVEKLFDIQIEKQAQLLKQDETNTNIDIKYLKKIATHCSNDIDQEDKSKKEPYLECYNNIRNGLAENIIHREFRKEVNFAKAIDIAADILSQDNSEPPKEQVEQDWLYRFREVASNTTTEEIQQLWGRILAGEIKSPGKHSLRTLEFIKNLSQKEAKQIEKLFSFVLNDRYVANNCNQFLDYKQEELNLKLLFTYLPDMQSLGIIYDLSECLLMEQLNQSSEEINTYQIKFGKRDSLFFIHDKNDDLLSIRMYTLTKLGLELYDLCEVDVNKDYVNYIIESLEEQGFKKNPTI</sequence>
<dbReference type="Pfam" id="PF10987">
    <property type="entry name" value="DUF2806"/>
    <property type="match status" value="1"/>
</dbReference>
<name>A0A251ZVW0_9PROT</name>
<dbReference type="InterPro" id="IPR021254">
    <property type="entry name" value="DUF2806"/>
</dbReference>
<dbReference type="AlphaFoldDB" id="A0A251ZVW0"/>
<accession>A0A251ZVW0</accession>
<dbReference type="EMBL" id="JOPB01000004">
    <property type="protein sequence ID" value="OUI78806.1"/>
    <property type="molecule type" value="Genomic_DNA"/>
</dbReference>
<proteinExistence type="predicted"/>
<dbReference type="Proteomes" id="UP000194946">
    <property type="component" value="Unassembled WGS sequence"/>
</dbReference>
<dbReference type="RefSeq" id="WP_179191834.1">
    <property type="nucleotide sequence ID" value="NZ_JOPB01000004.1"/>
</dbReference>
<gene>
    <name evidence="1" type="ORF">HK18_06455</name>
</gene>
<evidence type="ECO:0000313" key="2">
    <source>
        <dbReference type="Proteomes" id="UP000194946"/>
    </source>
</evidence>
<comment type="caution">
    <text evidence="1">The sequence shown here is derived from an EMBL/GenBank/DDBJ whole genome shotgun (WGS) entry which is preliminary data.</text>
</comment>